<dbReference type="PROSITE" id="PS00610">
    <property type="entry name" value="NA_NEUROTRAN_SYMP_1"/>
    <property type="match status" value="1"/>
</dbReference>
<keyword evidence="9" id="KW-1185">Reference proteome</keyword>
<evidence type="ECO:0000256" key="4">
    <source>
        <dbReference type="ARBA" id="ARBA00022989"/>
    </source>
</evidence>
<feature type="transmembrane region" description="Helical" evidence="7">
    <location>
        <begin position="427"/>
        <end position="450"/>
    </location>
</feature>
<dbReference type="PANTHER" id="PTHR42948">
    <property type="entry name" value="TRANSPORTER"/>
    <property type="match status" value="1"/>
</dbReference>
<dbReference type="PANTHER" id="PTHR42948:SF1">
    <property type="entry name" value="TRANSPORTER"/>
    <property type="match status" value="1"/>
</dbReference>
<sequence>MENKKRGSFSGGIGFVLAAAGSAVGLGNLWRFPYLAAQYGGGIFILVYIILALTFGFTLMTTEIAIGRKTKLSPTRAYGNIDKRFAFIGPISFIIPVIILPYYCVIGGWVIKYVTVFATGQDMAAADGLFFANFIGQEYAPLVFFFIFLGLTALIVVLGVEKGIEKVSKYLMPVLILLAIVICIYIMFIPGAGAGIKYYLLPDFSKFSFKTVCAAMGQMFYSMSLAMGIMITYGSYTRDDVSLVKSVNGIEIFDTGIALLAGMMVVPAVYIFSGEAGTSQSGAGLMFMTLPKVFSQMPGGRFIGFMFFALVFLAALTSSVSIMEAITSMLIDRFHISRVLSCAIIIVVAVVLGIPCSLGNGIWSHITIMGMDFLTFFDFISNSLLLPVVAFFTCIMIGWFVGADYIIDEAAKNGEKFGREKIYRVMVKYIAPVLLLIILVFYTLAQFGIIKY</sequence>
<dbReference type="InterPro" id="IPR037272">
    <property type="entry name" value="SNS_sf"/>
</dbReference>
<dbReference type="InterPro" id="IPR047218">
    <property type="entry name" value="YocR/YhdH-like"/>
</dbReference>
<proteinExistence type="inferred from homology"/>
<feature type="transmembrane region" description="Helical" evidence="7">
    <location>
        <begin position="12"/>
        <end position="30"/>
    </location>
</feature>
<keyword evidence="6" id="KW-0769">Symport</keyword>
<feature type="transmembrane region" description="Helical" evidence="7">
    <location>
        <begin position="209"/>
        <end position="231"/>
    </location>
</feature>
<name>A0ABR7G1F4_9FIRM</name>
<evidence type="ECO:0000313" key="9">
    <source>
        <dbReference type="Proteomes" id="UP000628463"/>
    </source>
</evidence>
<feature type="transmembrane region" description="Helical" evidence="7">
    <location>
        <begin position="87"/>
        <end position="111"/>
    </location>
</feature>
<reference evidence="8 9" key="1">
    <citation type="submission" date="2020-08" db="EMBL/GenBank/DDBJ databases">
        <title>Genome public.</title>
        <authorList>
            <person name="Liu C."/>
            <person name="Sun Q."/>
        </authorList>
    </citation>
    <scope>NUCLEOTIDE SEQUENCE [LARGE SCALE GENOMIC DNA]</scope>
    <source>
        <strain evidence="8 9">NSJ-43</strain>
    </source>
</reference>
<evidence type="ECO:0000256" key="7">
    <source>
        <dbReference type="SAM" id="Phobius"/>
    </source>
</evidence>
<evidence type="ECO:0000256" key="5">
    <source>
        <dbReference type="ARBA" id="ARBA00023136"/>
    </source>
</evidence>
<feature type="transmembrane region" description="Helical" evidence="7">
    <location>
        <begin position="384"/>
        <end position="407"/>
    </location>
</feature>
<evidence type="ECO:0000256" key="3">
    <source>
        <dbReference type="ARBA" id="ARBA00022692"/>
    </source>
</evidence>
<protein>
    <recommendedName>
        <fullName evidence="6">Transporter</fullName>
    </recommendedName>
</protein>
<comment type="similarity">
    <text evidence="6">Belongs to the sodium:neurotransmitter symporter (SNF) (TC 2.A.22) family.</text>
</comment>
<accession>A0ABR7G1F4</accession>
<comment type="caution">
    <text evidence="8">The sequence shown here is derived from an EMBL/GenBank/DDBJ whole genome shotgun (WGS) entry which is preliminary data.</text>
</comment>
<feature type="transmembrane region" description="Helical" evidence="7">
    <location>
        <begin position="302"/>
        <end position="327"/>
    </location>
</feature>
<dbReference type="RefSeq" id="WP_186837067.1">
    <property type="nucleotide sequence ID" value="NZ_JACOPD010000006.1"/>
</dbReference>
<dbReference type="PROSITE" id="PS50267">
    <property type="entry name" value="NA_NEUROTRAN_SYMP_3"/>
    <property type="match status" value="1"/>
</dbReference>
<gene>
    <name evidence="8" type="ORF">H8S01_09845</name>
</gene>
<feature type="transmembrane region" description="Helical" evidence="7">
    <location>
        <begin position="252"/>
        <end position="272"/>
    </location>
</feature>
<comment type="subcellular location">
    <subcellularLocation>
        <location evidence="1">Membrane</location>
        <topology evidence="1">Multi-pass membrane protein</topology>
    </subcellularLocation>
</comment>
<dbReference type="NCBIfam" id="NF037979">
    <property type="entry name" value="Na_transp"/>
    <property type="match status" value="1"/>
</dbReference>
<dbReference type="CDD" id="cd10336">
    <property type="entry name" value="SLC6sbd_Tyt1-Like"/>
    <property type="match status" value="1"/>
</dbReference>
<dbReference type="Pfam" id="PF00209">
    <property type="entry name" value="SNF"/>
    <property type="match status" value="2"/>
</dbReference>
<evidence type="ECO:0000256" key="1">
    <source>
        <dbReference type="ARBA" id="ARBA00004141"/>
    </source>
</evidence>
<feature type="transmembrane region" description="Helical" evidence="7">
    <location>
        <begin position="42"/>
        <end position="66"/>
    </location>
</feature>
<dbReference type="PRINTS" id="PR00176">
    <property type="entry name" value="NANEUSMPORT"/>
</dbReference>
<dbReference type="SUPFAM" id="SSF161070">
    <property type="entry name" value="SNF-like"/>
    <property type="match status" value="1"/>
</dbReference>
<feature type="transmembrane region" description="Helical" evidence="7">
    <location>
        <begin position="170"/>
        <end position="189"/>
    </location>
</feature>
<evidence type="ECO:0000256" key="2">
    <source>
        <dbReference type="ARBA" id="ARBA00022448"/>
    </source>
</evidence>
<evidence type="ECO:0000256" key="6">
    <source>
        <dbReference type="RuleBase" id="RU003732"/>
    </source>
</evidence>
<keyword evidence="3 6" id="KW-0812">Transmembrane</keyword>
<keyword evidence="2 6" id="KW-0813">Transport</keyword>
<keyword evidence="5 7" id="KW-0472">Membrane</keyword>
<feature type="transmembrane region" description="Helical" evidence="7">
    <location>
        <begin position="339"/>
        <end position="364"/>
    </location>
</feature>
<dbReference type="Proteomes" id="UP000628463">
    <property type="component" value="Unassembled WGS sequence"/>
</dbReference>
<organism evidence="8 9">
    <name type="scientific">Lachnospira hominis</name>
    <name type="common">ex Liu et al. 2021</name>
    <dbReference type="NCBI Taxonomy" id="2763051"/>
    <lineage>
        <taxon>Bacteria</taxon>
        <taxon>Bacillati</taxon>
        <taxon>Bacillota</taxon>
        <taxon>Clostridia</taxon>
        <taxon>Lachnospirales</taxon>
        <taxon>Lachnospiraceae</taxon>
        <taxon>Lachnospira</taxon>
    </lineage>
</organism>
<dbReference type="InterPro" id="IPR000175">
    <property type="entry name" value="Na/ntran_symport"/>
</dbReference>
<dbReference type="EMBL" id="JACOPD010000006">
    <property type="protein sequence ID" value="MBC5681263.1"/>
    <property type="molecule type" value="Genomic_DNA"/>
</dbReference>
<evidence type="ECO:0000313" key="8">
    <source>
        <dbReference type="EMBL" id="MBC5681263.1"/>
    </source>
</evidence>
<keyword evidence="4 7" id="KW-1133">Transmembrane helix</keyword>
<feature type="transmembrane region" description="Helical" evidence="7">
    <location>
        <begin position="139"/>
        <end position="158"/>
    </location>
</feature>